<accession>A0AAV7WGZ8</accession>
<organism evidence="2 3">
    <name type="scientific">Pleurodeles waltl</name>
    <name type="common">Iberian ribbed newt</name>
    <dbReference type="NCBI Taxonomy" id="8319"/>
    <lineage>
        <taxon>Eukaryota</taxon>
        <taxon>Metazoa</taxon>
        <taxon>Chordata</taxon>
        <taxon>Craniata</taxon>
        <taxon>Vertebrata</taxon>
        <taxon>Euteleostomi</taxon>
        <taxon>Amphibia</taxon>
        <taxon>Batrachia</taxon>
        <taxon>Caudata</taxon>
        <taxon>Salamandroidea</taxon>
        <taxon>Salamandridae</taxon>
        <taxon>Pleurodelinae</taxon>
        <taxon>Pleurodeles</taxon>
    </lineage>
</organism>
<protein>
    <recommendedName>
        <fullName evidence="1">Tachylectin 2 domain-containing protein</fullName>
    </recommendedName>
</protein>
<dbReference type="SUPFAM" id="SSF50934">
    <property type="entry name" value="Tachylectin-2"/>
    <property type="match status" value="1"/>
</dbReference>
<dbReference type="Pfam" id="PF14517">
    <property type="entry name" value="Tachylectin"/>
    <property type="match status" value="1"/>
</dbReference>
<comment type="caution">
    <text evidence="2">The sequence shown here is derived from an EMBL/GenBank/DDBJ whole genome shotgun (WGS) entry which is preliminary data.</text>
</comment>
<dbReference type="Proteomes" id="UP001066276">
    <property type="component" value="Chromosome 1_2"/>
</dbReference>
<dbReference type="InterPro" id="IPR023294">
    <property type="entry name" value="Tachylectin2"/>
</dbReference>
<keyword evidence="3" id="KW-1185">Reference proteome</keyword>
<dbReference type="Gene3D" id="2.115.10.10">
    <property type="entry name" value="Tachylectin 2"/>
    <property type="match status" value="1"/>
</dbReference>
<evidence type="ECO:0000313" key="2">
    <source>
        <dbReference type="EMBL" id="KAJ1211545.1"/>
    </source>
</evidence>
<dbReference type="Gene3D" id="2.170.15.10">
    <property type="entry name" value="Proaerolysin, chain A, domain 3"/>
    <property type="match status" value="1"/>
</dbReference>
<sequence>MPSTLLATHTPKLTAGTLLGRQPGKSESFAMSTSDILLFMVDGENTCRIGHPPQKSTDNYHTSAKKIGKIENACKITHSPDGKLYVVHGSHLYEGPFPNCEGMNWFKGARRIGKEEWDNFKLITFDLDGKLYAVTHEGDLFKGHPPSNENESWIDKAKKIGGGKWNALTALFFDPKGMFYALTSDKFVKGPCPTEADKNWLDHAEVIGGSTWATLSHLIAFSPDGDLWCVNRSNGEIFAGPPPTNKTENWQDKAQKLGTGYQVYKYLSFLQDKTIMKILCLRFLIENGNILNQKAEVVEEKVFDNKGGNQPLNLKFEIDKTFMEKSVFSEEHGFKVGVDGKTTFKTGIPKLEKDGSTIGINIVSPHKWDLTKPNETEKQFILSVDLTIDPGKTERKKATVHRATLNIPYSATVLNLYGCKTMISGTWTGDCYYNLQVEQSQQ</sequence>
<proteinExistence type="predicted"/>
<evidence type="ECO:0000259" key="1">
    <source>
        <dbReference type="Pfam" id="PF14517"/>
    </source>
</evidence>
<dbReference type="InterPro" id="IPR036813">
    <property type="entry name" value="Tachylectin2_sf"/>
</dbReference>
<dbReference type="EMBL" id="JANPWB010000002">
    <property type="protein sequence ID" value="KAJ1211545.1"/>
    <property type="molecule type" value="Genomic_DNA"/>
</dbReference>
<reference evidence="2" key="1">
    <citation type="journal article" date="2022" name="bioRxiv">
        <title>Sequencing and chromosome-scale assembly of the giantPleurodeles waltlgenome.</title>
        <authorList>
            <person name="Brown T."/>
            <person name="Elewa A."/>
            <person name="Iarovenko S."/>
            <person name="Subramanian E."/>
            <person name="Araus A.J."/>
            <person name="Petzold A."/>
            <person name="Susuki M."/>
            <person name="Suzuki K.-i.T."/>
            <person name="Hayashi T."/>
            <person name="Toyoda A."/>
            <person name="Oliveira C."/>
            <person name="Osipova E."/>
            <person name="Leigh N.D."/>
            <person name="Simon A."/>
            <person name="Yun M.H."/>
        </authorList>
    </citation>
    <scope>NUCLEOTIDE SEQUENCE</scope>
    <source>
        <strain evidence="2">20211129_DDA</strain>
        <tissue evidence="2">Liver</tissue>
    </source>
</reference>
<gene>
    <name evidence="2" type="ORF">NDU88_006903</name>
</gene>
<dbReference type="SUPFAM" id="SSF56973">
    <property type="entry name" value="Aerolisin/ETX pore-forming domain"/>
    <property type="match status" value="1"/>
</dbReference>
<dbReference type="AlphaFoldDB" id="A0AAV7WGZ8"/>
<feature type="domain" description="Tachylectin 2" evidence="1">
    <location>
        <begin position="42"/>
        <end position="265"/>
    </location>
</feature>
<evidence type="ECO:0000313" key="3">
    <source>
        <dbReference type="Proteomes" id="UP001066276"/>
    </source>
</evidence>
<name>A0AAV7WGZ8_PLEWA</name>